<dbReference type="InterPro" id="IPR051906">
    <property type="entry name" value="TolC-like"/>
</dbReference>
<name>A0A495S8C7_9FLAO</name>
<dbReference type="GO" id="GO:0015562">
    <property type="term" value="F:efflux transmembrane transporter activity"/>
    <property type="evidence" value="ECO:0007669"/>
    <property type="project" value="InterPro"/>
</dbReference>
<protein>
    <submittedName>
        <fullName evidence="6">Outer membrane protein TolC</fullName>
    </submittedName>
</protein>
<dbReference type="AlphaFoldDB" id="A0A495S8C7"/>
<organism evidence="6 7">
    <name type="scientific">Flavobacterium limicola</name>
    <dbReference type="NCBI Taxonomy" id="180441"/>
    <lineage>
        <taxon>Bacteria</taxon>
        <taxon>Pseudomonadati</taxon>
        <taxon>Bacteroidota</taxon>
        <taxon>Flavobacteriia</taxon>
        <taxon>Flavobacteriales</taxon>
        <taxon>Flavobacteriaceae</taxon>
        <taxon>Flavobacterium</taxon>
    </lineage>
</organism>
<dbReference type="SUPFAM" id="SSF56954">
    <property type="entry name" value="Outer membrane efflux proteins (OEP)"/>
    <property type="match status" value="1"/>
</dbReference>
<evidence type="ECO:0000256" key="1">
    <source>
        <dbReference type="ARBA" id="ARBA00004442"/>
    </source>
</evidence>
<dbReference type="OrthoDB" id="926878at2"/>
<evidence type="ECO:0000256" key="5">
    <source>
        <dbReference type="ARBA" id="ARBA00023237"/>
    </source>
</evidence>
<reference evidence="6 7" key="1">
    <citation type="submission" date="2018-10" db="EMBL/GenBank/DDBJ databases">
        <title>Genomic Encyclopedia of Archaeal and Bacterial Type Strains, Phase II (KMG-II): from individual species to whole genera.</title>
        <authorList>
            <person name="Goeker M."/>
        </authorList>
    </citation>
    <scope>NUCLEOTIDE SEQUENCE [LARGE SCALE GENOMIC DNA]</scope>
    <source>
        <strain evidence="6 7">DSM 15094</strain>
    </source>
</reference>
<evidence type="ECO:0000256" key="2">
    <source>
        <dbReference type="ARBA" id="ARBA00022452"/>
    </source>
</evidence>
<dbReference type="EMBL" id="RBXA01000001">
    <property type="protein sequence ID" value="RKS95398.1"/>
    <property type="molecule type" value="Genomic_DNA"/>
</dbReference>
<evidence type="ECO:0000313" key="6">
    <source>
        <dbReference type="EMBL" id="RKS95398.1"/>
    </source>
</evidence>
<accession>A0A495S8C7</accession>
<keyword evidence="2" id="KW-1134">Transmembrane beta strand</keyword>
<evidence type="ECO:0000256" key="4">
    <source>
        <dbReference type="ARBA" id="ARBA00023136"/>
    </source>
</evidence>
<gene>
    <name evidence="6" type="ORF">BC952_1070</name>
</gene>
<dbReference type="PANTHER" id="PTHR30026">
    <property type="entry name" value="OUTER MEMBRANE PROTEIN TOLC"/>
    <property type="match status" value="1"/>
</dbReference>
<dbReference type="Proteomes" id="UP000280091">
    <property type="component" value="Unassembled WGS sequence"/>
</dbReference>
<dbReference type="Gene3D" id="1.20.1600.10">
    <property type="entry name" value="Outer membrane efflux proteins (OEP)"/>
    <property type="match status" value="1"/>
</dbReference>
<keyword evidence="3" id="KW-0812">Transmembrane</keyword>
<dbReference type="GO" id="GO:1990281">
    <property type="term" value="C:efflux pump complex"/>
    <property type="evidence" value="ECO:0007669"/>
    <property type="project" value="TreeGrafter"/>
</dbReference>
<dbReference type="PANTHER" id="PTHR30026:SF20">
    <property type="entry name" value="OUTER MEMBRANE PROTEIN TOLC"/>
    <property type="match status" value="1"/>
</dbReference>
<keyword evidence="7" id="KW-1185">Reference proteome</keyword>
<sequence length="521" mass="59324">MRNYFLFCILFISYNLLYSQAKIKCDLIEVSSIAFNKNPTIRSANYSIQNAEANLQLQKSIFDFNLNSDVTFQNRKYNLFDADPRNDFVDKTLRNNSFDFSIGSQKRLRTGQSIDIVLKYNYNNTNFPYNAFNELVGSFYGNHSSTLNLVLTQPLLRGRGAKIVTASEKASAFYINKSKYDYEFANSFEIEQIGIAYWDYYTAYKSLSIYTQNENRVREVLNMTTELVKADKKPLSDLDQVNADLRNQERLTVVAKQNLYNSRINLGRVIGLIDEESQRLDIPINDFPTVLESGYNEIIDKNALIKIAKSKRGDVKAIGEEYKALELQYLVATNNLKPQLNLSAFGFYGSASVGNGVDKSWSSLVNNQGQELGGGAKLSFSFPLNNNLAKGNYSIRKIALQNQTIINENIHRNIELNIDLAVNNLMNSVLILQKSKESFDFYQNAFKNEQIKFQSGLTTLLNLILFQERLTASELENLNAQQQFSNAILILRHETGTLISKEDLGFKITQNAFYTIPNTEN</sequence>
<keyword evidence="4" id="KW-0472">Membrane</keyword>
<evidence type="ECO:0000256" key="3">
    <source>
        <dbReference type="ARBA" id="ARBA00022692"/>
    </source>
</evidence>
<comment type="caution">
    <text evidence="6">The sequence shown here is derived from an EMBL/GenBank/DDBJ whole genome shotgun (WGS) entry which is preliminary data.</text>
</comment>
<dbReference type="GO" id="GO:0015288">
    <property type="term" value="F:porin activity"/>
    <property type="evidence" value="ECO:0007669"/>
    <property type="project" value="TreeGrafter"/>
</dbReference>
<keyword evidence="5" id="KW-0998">Cell outer membrane</keyword>
<evidence type="ECO:0000313" key="7">
    <source>
        <dbReference type="Proteomes" id="UP000280091"/>
    </source>
</evidence>
<proteinExistence type="predicted"/>
<dbReference type="GO" id="GO:0009279">
    <property type="term" value="C:cell outer membrane"/>
    <property type="evidence" value="ECO:0007669"/>
    <property type="project" value="UniProtKB-SubCell"/>
</dbReference>
<comment type="subcellular location">
    <subcellularLocation>
        <location evidence="1">Cell outer membrane</location>
    </subcellularLocation>
</comment>
<dbReference type="RefSeq" id="WP_121364512.1">
    <property type="nucleotide sequence ID" value="NZ_RBXA01000001.1"/>
</dbReference>